<name>A0AAV6TLK3_9ARAC</name>
<evidence type="ECO:0000256" key="1">
    <source>
        <dbReference type="SAM" id="Phobius"/>
    </source>
</evidence>
<feature type="transmembrane region" description="Helical" evidence="1">
    <location>
        <begin position="94"/>
        <end position="114"/>
    </location>
</feature>
<dbReference type="GO" id="GO:0016020">
    <property type="term" value="C:membrane"/>
    <property type="evidence" value="ECO:0007669"/>
    <property type="project" value="InterPro"/>
</dbReference>
<organism evidence="2 3">
    <name type="scientific">Oedothorax gibbosus</name>
    <dbReference type="NCBI Taxonomy" id="931172"/>
    <lineage>
        <taxon>Eukaryota</taxon>
        <taxon>Metazoa</taxon>
        <taxon>Ecdysozoa</taxon>
        <taxon>Arthropoda</taxon>
        <taxon>Chelicerata</taxon>
        <taxon>Arachnida</taxon>
        <taxon>Araneae</taxon>
        <taxon>Araneomorphae</taxon>
        <taxon>Entelegynae</taxon>
        <taxon>Araneoidea</taxon>
        <taxon>Linyphiidae</taxon>
        <taxon>Erigoninae</taxon>
        <taxon>Oedothorax</taxon>
    </lineage>
</organism>
<keyword evidence="3" id="KW-1185">Reference proteome</keyword>
<gene>
    <name evidence="2" type="ORF">JTE90_022912</name>
</gene>
<keyword evidence="1" id="KW-0472">Membrane</keyword>
<accession>A0AAV6TLK3</accession>
<dbReference type="Proteomes" id="UP000827092">
    <property type="component" value="Unassembled WGS sequence"/>
</dbReference>
<evidence type="ECO:0000313" key="3">
    <source>
        <dbReference type="Proteomes" id="UP000827092"/>
    </source>
</evidence>
<dbReference type="AlphaFoldDB" id="A0AAV6TLK3"/>
<dbReference type="InterPro" id="IPR004156">
    <property type="entry name" value="OATP"/>
</dbReference>
<protein>
    <submittedName>
        <fullName evidence="2">Uncharacterized protein</fullName>
    </submittedName>
</protein>
<dbReference type="GO" id="GO:0055085">
    <property type="term" value="P:transmembrane transport"/>
    <property type="evidence" value="ECO:0007669"/>
    <property type="project" value="InterPro"/>
</dbReference>
<keyword evidence="1" id="KW-0812">Transmembrane</keyword>
<dbReference type="EMBL" id="JAFNEN010002464">
    <property type="protein sequence ID" value="KAG8172682.1"/>
    <property type="molecule type" value="Genomic_DNA"/>
</dbReference>
<sequence>MRSATVAVSKLHFKKALKLIKKELIFGEEHFFIFQGNPKKNYFRMPSSSSYLSEERKEDEKFPIDPDTICGFVCRPKWLQPLEDPPPTSLVVDLWIAAGILKGFGTLTYYAMGLSYMDDNAKKRDSPMYFTVAVVYFLSDHLWEL</sequence>
<dbReference type="Pfam" id="PF03137">
    <property type="entry name" value="OATP"/>
    <property type="match status" value="1"/>
</dbReference>
<keyword evidence="1" id="KW-1133">Transmembrane helix</keyword>
<proteinExistence type="predicted"/>
<evidence type="ECO:0000313" key="2">
    <source>
        <dbReference type="EMBL" id="KAG8172682.1"/>
    </source>
</evidence>
<reference evidence="2 3" key="1">
    <citation type="journal article" date="2022" name="Nat. Ecol. Evol.">
        <title>A masculinizing supergene underlies an exaggerated male reproductive morph in a spider.</title>
        <authorList>
            <person name="Hendrickx F."/>
            <person name="De Corte Z."/>
            <person name="Sonet G."/>
            <person name="Van Belleghem S.M."/>
            <person name="Kostlbacher S."/>
            <person name="Vangestel C."/>
        </authorList>
    </citation>
    <scope>NUCLEOTIDE SEQUENCE [LARGE SCALE GENOMIC DNA]</scope>
    <source>
        <strain evidence="2">W744_W776</strain>
    </source>
</reference>
<comment type="caution">
    <text evidence="2">The sequence shown here is derived from an EMBL/GenBank/DDBJ whole genome shotgun (WGS) entry which is preliminary data.</text>
</comment>